<dbReference type="RefSeq" id="WP_204684994.1">
    <property type="nucleotide sequence ID" value="NZ_JACJLU010000002.1"/>
</dbReference>
<gene>
    <name evidence="1" type="ORF">H5982_02665</name>
</gene>
<keyword evidence="2" id="KW-1185">Reference proteome</keyword>
<sequence>MKTAINNYENALEISNELNEFAKDFDTYEHMDCVDDEREEVMNVAKKLMNSEIFLEGIKNYLNEFIEDDNEEEGTKRAEKILQKIEIITKMS</sequence>
<protein>
    <submittedName>
        <fullName evidence="1">Uncharacterized protein</fullName>
    </submittedName>
</protein>
<proteinExistence type="predicted"/>
<evidence type="ECO:0000313" key="1">
    <source>
        <dbReference type="EMBL" id="MBM6831011.1"/>
    </source>
</evidence>
<dbReference type="EMBL" id="JACJLU010000002">
    <property type="protein sequence ID" value="MBM6831011.1"/>
    <property type="molecule type" value="Genomic_DNA"/>
</dbReference>
<accession>A0ABS2FM03</accession>
<reference evidence="1 2" key="1">
    <citation type="journal article" date="2021" name="Sci. Rep.">
        <title>The distribution of antibiotic resistance genes in chicken gut microbiota commensals.</title>
        <authorList>
            <person name="Juricova H."/>
            <person name="Matiasovicova J."/>
            <person name="Kubasova T."/>
            <person name="Cejkova D."/>
            <person name="Rychlik I."/>
        </authorList>
    </citation>
    <scope>NUCLEOTIDE SEQUENCE [LARGE SCALE GENOMIC DNA]</scope>
    <source>
        <strain evidence="1 2">An423</strain>
    </source>
</reference>
<name>A0ABS2FM03_9FIRM</name>
<dbReference type="Proteomes" id="UP000775500">
    <property type="component" value="Unassembled WGS sequence"/>
</dbReference>
<evidence type="ECO:0000313" key="2">
    <source>
        <dbReference type="Proteomes" id="UP000775500"/>
    </source>
</evidence>
<comment type="caution">
    <text evidence="1">The sequence shown here is derived from an EMBL/GenBank/DDBJ whole genome shotgun (WGS) entry which is preliminary data.</text>
</comment>
<organism evidence="1 2">
    <name type="scientific">Faecalicoccus acidiformans</name>
    <dbReference type="NCBI Taxonomy" id="915173"/>
    <lineage>
        <taxon>Bacteria</taxon>
        <taxon>Bacillati</taxon>
        <taxon>Bacillota</taxon>
        <taxon>Erysipelotrichia</taxon>
        <taxon>Erysipelotrichales</taxon>
        <taxon>Erysipelotrichaceae</taxon>
        <taxon>Faecalicoccus</taxon>
    </lineage>
</organism>